<evidence type="ECO:0000256" key="1">
    <source>
        <dbReference type="SAM" id="MobiDB-lite"/>
    </source>
</evidence>
<organism evidence="2 3">
    <name type="scientific">Exidia glandulosa HHB12029</name>
    <dbReference type="NCBI Taxonomy" id="1314781"/>
    <lineage>
        <taxon>Eukaryota</taxon>
        <taxon>Fungi</taxon>
        <taxon>Dikarya</taxon>
        <taxon>Basidiomycota</taxon>
        <taxon>Agaricomycotina</taxon>
        <taxon>Agaricomycetes</taxon>
        <taxon>Auriculariales</taxon>
        <taxon>Exidiaceae</taxon>
        <taxon>Exidia</taxon>
    </lineage>
</organism>
<evidence type="ECO:0000313" key="3">
    <source>
        <dbReference type="Proteomes" id="UP000077266"/>
    </source>
</evidence>
<gene>
    <name evidence="2" type="ORF">EXIGLDRAFT_693210</name>
</gene>
<keyword evidence="3" id="KW-1185">Reference proteome</keyword>
<feature type="compositionally biased region" description="Acidic residues" evidence="1">
    <location>
        <begin position="127"/>
        <end position="143"/>
    </location>
</feature>
<feature type="region of interest" description="Disordered" evidence="1">
    <location>
        <begin position="55"/>
        <end position="159"/>
    </location>
</feature>
<feature type="compositionally biased region" description="Low complexity" evidence="1">
    <location>
        <begin position="114"/>
        <end position="126"/>
    </location>
</feature>
<sequence>VSAEQEKAERVFATKATDCAQSWAANAYGVPGANFNANEYAWIRASPATAVEECFGPAMPAPDLSGARTTRTRRKDALRAALGEDEHEERSAPSAATLGGGTASRKRARVDTPSSGSGEDVSSGASSEDEDEGENEVEDEVAGESDGASKPPASTEDGIVDGSEAYVACVRCRKRGHVCQVRLVERNPRVPGACARCSAQKEKCEGAVWKAPESPPVSSPAVRFAVDASHGDGEVSDAPARVALLEQSVAELGGKVDALGAQLQRVEEMLKVVVAAVAPIPSS</sequence>
<feature type="compositionally biased region" description="Basic and acidic residues" evidence="1">
    <location>
        <begin position="75"/>
        <end position="91"/>
    </location>
</feature>
<dbReference type="Proteomes" id="UP000077266">
    <property type="component" value="Unassembled WGS sequence"/>
</dbReference>
<evidence type="ECO:0008006" key="4">
    <source>
        <dbReference type="Google" id="ProtNLM"/>
    </source>
</evidence>
<reference evidence="2 3" key="1">
    <citation type="journal article" date="2016" name="Mol. Biol. Evol.">
        <title>Comparative Genomics of Early-Diverging Mushroom-Forming Fungi Provides Insights into the Origins of Lignocellulose Decay Capabilities.</title>
        <authorList>
            <person name="Nagy L.G."/>
            <person name="Riley R."/>
            <person name="Tritt A."/>
            <person name="Adam C."/>
            <person name="Daum C."/>
            <person name="Floudas D."/>
            <person name="Sun H."/>
            <person name="Yadav J.S."/>
            <person name="Pangilinan J."/>
            <person name="Larsson K.H."/>
            <person name="Matsuura K."/>
            <person name="Barry K."/>
            <person name="Labutti K."/>
            <person name="Kuo R."/>
            <person name="Ohm R.A."/>
            <person name="Bhattacharya S.S."/>
            <person name="Shirouzu T."/>
            <person name="Yoshinaga Y."/>
            <person name="Martin F.M."/>
            <person name="Grigoriev I.V."/>
            <person name="Hibbett D.S."/>
        </authorList>
    </citation>
    <scope>NUCLEOTIDE SEQUENCE [LARGE SCALE GENOMIC DNA]</scope>
    <source>
        <strain evidence="2 3">HHB12029</strain>
    </source>
</reference>
<protein>
    <recommendedName>
        <fullName evidence="4">Zn(2)-C6 fungal-type domain-containing protein</fullName>
    </recommendedName>
</protein>
<name>A0A166MG56_EXIGL</name>
<accession>A0A166MG56</accession>
<feature type="non-terminal residue" evidence="2">
    <location>
        <position position="1"/>
    </location>
</feature>
<evidence type="ECO:0000313" key="2">
    <source>
        <dbReference type="EMBL" id="KZV77993.1"/>
    </source>
</evidence>
<proteinExistence type="predicted"/>
<dbReference type="AlphaFoldDB" id="A0A166MG56"/>
<dbReference type="InParanoid" id="A0A166MG56"/>
<dbReference type="EMBL" id="KV427246">
    <property type="protein sequence ID" value="KZV77993.1"/>
    <property type="molecule type" value="Genomic_DNA"/>
</dbReference>